<protein>
    <submittedName>
        <fullName evidence="2">Uncharacterized protein</fullName>
    </submittedName>
</protein>
<reference evidence="2 3" key="1">
    <citation type="journal article" date="2019" name="Sci. Rep.">
        <title>Orb-weaving spider Araneus ventricosus genome elucidates the spidroin gene catalogue.</title>
        <authorList>
            <person name="Kono N."/>
            <person name="Nakamura H."/>
            <person name="Ohtoshi R."/>
            <person name="Moran D.A.P."/>
            <person name="Shinohara A."/>
            <person name="Yoshida Y."/>
            <person name="Fujiwara M."/>
            <person name="Mori M."/>
            <person name="Tomita M."/>
            <person name="Arakawa K."/>
        </authorList>
    </citation>
    <scope>NUCLEOTIDE SEQUENCE [LARGE SCALE GENOMIC DNA]</scope>
</reference>
<name>A0A4Y2RDP5_ARAVE</name>
<dbReference type="EMBL" id="BGPR01144316">
    <property type="protein sequence ID" value="GBN73894.1"/>
    <property type="molecule type" value="Genomic_DNA"/>
</dbReference>
<feature type="compositionally biased region" description="Polar residues" evidence="1">
    <location>
        <begin position="38"/>
        <end position="53"/>
    </location>
</feature>
<organism evidence="2 3">
    <name type="scientific">Araneus ventricosus</name>
    <name type="common">Orbweaver spider</name>
    <name type="synonym">Epeira ventricosa</name>
    <dbReference type="NCBI Taxonomy" id="182803"/>
    <lineage>
        <taxon>Eukaryota</taxon>
        <taxon>Metazoa</taxon>
        <taxon>Ecdysozoa</taxon>
        <taxon>Arthropoda</taxon>
        <taxon>Chelicerata</taxon>
        <taxon>Arachnida</taxon>
        <taxon>Araneae</taxon>
        <taxon>Araneomorphae</taxon>
        <taxon>Entelegynae</taxon>
        <taxon>Araneoidea</taxon>
        <taxon>Araneidae</taxon>
        <taxon>Araneus</taxon>
    </lineage>
</organism>
<evidence type="ECO:0000313" key="2">
    <source>
        <dbReference type="EMBL" id="GBN73894.1"/>
    </source>
</evidence>
<proteinExistence type="predicted"/>
<sequence>MNQPSVTNPEKHRQNQPRNTTDQATPTRSRTDPRNQCIRENQTQPLNPKTNALTRRIQNRITLGIASNTIKRTESAETPAAESMISQAT</sequence>
<gene>
    <name evidence="2" type="ORF">AVEN_9222_1</name>
</gene>
<feature type="region of interest" description="Disordered" evidence="1">
    <location>
        <begin position="67"/>
        <end position="89"/>
    </location>
</feature>
<comment type="caution">
    <text evidence="2">The sequence shown here is derived from an EMBL/GenBank/DDBJ whole genome shotgun (WGS) entry which is preliminary data.</text>
</comment>
<keyword evidence="3" id="KW-1185">Reference proteome</keyword>
<dbReference type="Proteomes" id="UP000499080">
    <property type="component" value="Unassembled WGS sequence"/>
</dbReference>
<dbReference type="AlphaFoldDB" id="A0A4Y2RDP5"/>
<accession>A0A4Y2RDP5</accession>
<feature type="compositionally biased region" description="Polar residues" evidence="1">
    <location>
        <begin position="16"/>
        <end position="28"/>
    </location>
</feature>
<feature type="region of interest" description="Disordered" evidence="1">
    <location>
        <begin position="1"/>
        <end position="53"/>
    </location>
</feature>
<evidence type="ECO:0000256" key="1">
    <source>
        <dbReference type="SAM" id="MobiDB-lite"/>
    </source>
</evidence>
<evidence type="ECO:0000313" key="3">
    <source>
        <dbReference type="Proteomes" id="UP000499080"/>
    </source>
</evidence>